<dbReference type="EMBL" id="WPOM01000006">
    <property type="protein sequence ID" value="MVN32363.1"/>
    <property type="molecule type" value="Genomic_DNA"/>
</dbReference>
<evidence type="ECO:0000256" key="12">
    <source>
        <dbReference type="SAM" id="Phobius"/>
    </source>
</evidence>
<evidence type="ECO:0000256" key="9">
    <source>
        <dbReference type="ARBA" id="ARBA00022989"/>
    </source>
</evidence>
<evidence type="ECO:0000313" key="19">
    <source>
        <dbReference type="EMBL" id="TNU89594.1"/>
    </source>
</evidence>
<dbReference type="EMBL" id="PPTY01000002">
    <property type="protein sequence ID" value="RDB88371.1"/>
    <property type="molecule type" value="Genomic_DNA"/>
</dbReference>
<dbReference type="InterPro" id="IPR011577">
    <property type="entry name" value="Cyt_b561_bac/Ni-Hgenase"/>
</dbReference>
<evidence type="ECO:0000256" key="4">
    <source>
        <dbReference type="ARBA" id="ARBA00022475"/>
    </source>
</evidence>
<keyword evidence="10" id="KW-0408">Iron</keyword>
<dbReference type="GeneID" id="69510688"/>
<evidence type="ECO:0000313" key="16">
    <source>
        <dbReference type="EMBL" id="RDB80845.1"/>
    </source>
</evidence>
<keyword evidence="6 12" id="KW-0812">Transmembrane</keyword>
<feature type="domain" description="Cytochrome b561 bacterial/Ni-hydrogenase" evidence="13">
    <location>
        <begin position="11"/>
        <end position="196"/>
    </location>
</feature>
<sequence length="232" mass="26663">MAHLAHYREAHPMPFVITHWINLVAMILLIITGFSIHFPFWGGFMGIARGVHVFLGFVLFINCIVRVIMAFFVKSAPDGGTRYQVTDYKTWLPQADNRHQLGAWIRYYLFFKKDHPLGAKLGVPQKISYLAIPILIIVMFYTGLALWAPTMNWAFFAAGTDLVGGLMSMRIIHYFMMYIFICFMLIHIYLANIEGISPTLLMFFWKEHGGLVYDPEKHTIVGEDDLKHGEKA</sequence>
<keyword evidence="11 12" id="KW-0472">Membrane</keyword>
<evidence type="ECO:0000313" key="24">
    <source>
        <dbReference type="Proteomes" id="UP000312594"/>
    </source>
</evidence>
<proteinExistence type="inferred from homology"/>
<reference evidence="19" key="3">
    <citation type="submission" date="2019-06" db="EMBL/GenBank/DDBJ databases">
        <authorList>
            <person name="Bisanz J.E."/>
            <person name="Turnbaugh P.J."/>
        </authorList>
    </citation>
    <scope>NUCLEOTIDE SEQUENCE</scope>
    <source>
        <strain evidence="19">SECO-MT75m2</strain>
    </source>
</reference>
<organism evidence="17 21">
    <name type="scientific">Eggerthella lenta</name>
    <name type="common">Eubacterium lentum</name>
    <dbReference type="NCBI Taxonomy" id="84112"/>
    <lineage>
        <taxon>Bacteria</taxon>
        <taxon>Bacillati</taxon>
        <taxon>Actinomycetota</taxon>
        <taxon>Coriobacteriia</taxon>
        <taxon>Eggerthellales</taxon>
        <taxon>Eggerthellaceae</taxon>
        <taxon>Eggerthella</taxon>
    </lineage>
</organism>
<dbReference type="RefSeq" id="WP_009304597.1">
    <property type="nucleotide sequence ID" value="NZ_AP025575.1"/>
</dbReference>
<dbReference type="SUPFAM" id="SSF81342">
    <property type="entry name" value="Transmembrane di-heme cytochromes"/>
    <property type="match status" value="1"/>
</dbReference>
<evidence type="ECO:0000259" key="13">
    <source>
        <dbReference type="Pfam" id="PF01292"/>
    </source>
</evidence>
<evidence type="ECO:0000256" key="10">
    <source>
        <dbReference type="ARBA" id="ARBA00023004"/>
    </source>
</evidence>
<keyword evidence="4" id="KW-1003">Cell membrane</keyword>
<dbReference type="OMA" id="FYIAYPF"/>
<evidence type="ECO:0000256" key="11">
    <source>
        <dbReference type="ARBA" id="ARBA00023136"/>
    </source>
</evidence>
<dbReference type="PANTHER" id="PTHR30485">
    <property type="entry name" value="NI/FE-HYDROGENASE 1 B-TYPE CYTOCHROME SUBUNIT"/>
    <property type="match status" value="1"/>
</dbReference>
<feature type="transmembrane region" description="Helical" evidence="12">
    <location>
        <begin position="53"/>
        <end position="73"/>
    </location>
</feature>
<dbReference type="EMBL" id="PPUQ01000001">
    <property type="protein sequence ID" value="RDC41579.1"/>
    <property type="molecule type" value="Genomic_DNA"/>
</dbReference>
<dbReference type="Pfam" id="PF01292">
    <property type="entry name" value="Ni_hydr_CYTB"/>
    <property type="match status" value="1"/>
</dbReference>
<evidence type="ECO:0000313" key="15">
    <source>
        <dbReference type="EMBL" id="RDB73381.1"/>
    </source>
</evidence>
<evidence type="ECO:0000313" key="20">
    <source>
        <dbReference type="Proteomes" id="UP000253752"/>
    </source>
</evidence>
<dbReference type="PANTHER" id="PTHR30485:SF0">
    <property type="entry name" value="NI_FE-HYDROGENASE 1 B-TYPE CYTOCHROME SUBUNIT-RELATED"/>
    <property type="match status" value="1"/>
</dbReference>
<keyword evidence="8" id="KW-0249">Electron transport</keyword>
<reference evidence="14 25" key="4">
    <citation type="submission" date="2019-11" db="EMBL/GenBank/DDBJ databases">
        <title>Whole genome shotgun sequencing (WGS) data from Adlercreutzia equolifaciens ResAG-91, Eggerthella lenta MRI-F36, MRI-F37, MRI-F40, ResAG-49, ResAG-88, ResAG-121, ResAG-145, and Gordonibacter sp. ResAG-5, ResAG-26, ResAG-43, ResAG-50, ResAG-59.</title>
        <authorList>
            <person name="Stoll D.A."/>
            <person name="Danylec N."/>
            <person name="Franz C.M.A.P."/>
            <person name="Huch M."/>
        </authorList>
    </citation>
    <scope>NUCLEOTIDE SEQUENCE [LARGE SCALE GENOMIC DNA]</scope>
    <source>
        <strain evidence="14 25">ResAG-88</strain>
    </source>
</reference>
<dbReference type="GO" id="GO:0022904">
    <property type="term" value="P:respiratory electron transport chain"/>
    <property type="evidence" value="ECO:0007669"/>
    <property type="project" value="InterPro"/>
</dbReference>
<gene>
    <name evidence="18" type="ORF">C1853_00585</name>
    <name evidence="17" type="ORF">C1871_02740</name>
    <name evidence="16" type="ORF">C1872_04580</name>
    <name evidence="15" type="ORF">C1875_00585</name>
    <name evidence="19" type="ORF">FIC87_10805</name>
    <name evidence="14" type="ORF">GO726_04165</name>
</gene>
<keyword evidence="3" id="KW-0813">Transport</keyword>
<comment type="caution">
    <text evidence="17">The sequence shown here is derived from an EMBL/GenBank/DDBJ whole genome shotgun (WGS) entry which is preliminary data.</text>
</comment>
<dbReference type="GO" id="GO:0009055">
    <property type="term" value="F:electron transfer activity"/>
    <property type="evidence" value="ECO:0007669"/>
    <property type="project" value="InterPro"/>
</dbReference>
<evidence type="ECO:0000256" key="3">
    <source>
        <dbReference type="ARBA" id="ARBA00022448"/>
    </source>
</evidence>
<evidence type="ECO:0000313" key="17">
    <source>
        <dbReference type="EMBL" id="RDB88371.1"/>
    </source>
</evidence>
<evidence type="ECO:0000256" key="5">
    <source>
        <dbReference type="ARBA" id="ARBA00022617"/>
    </source>
</evidence>
<reference evidence="20 21" key="2">
    <citation type="journal article" date="2018" name="Elife">
        <title>Discovery and characterization of a prevalent human gut bacterial enzyme sufficient for the inactivation of a family of plant toxins.</title>
        <authorList>
            <person name="Koppel N."/>
            <person name="Bisanz J.E."/>
            <person name="Pandelia M.E."/>
            <person name="Turnbaugh P.J."/>
            <person name="Balskus E.P."/>
        </authorList>
    </citation>
    <scope>NUCLEOTIDE SEQUENCE [LARGE SCALE GENOMIC DNA]</scope>
    <source>
        <strain evidence="18 22">16A</strain>
        <strain evidence="17 21">FAA1-1-60AUCSF</strain>
        <strain evidence="16 20">MR1 #12</strain>
        <strain evidence="15 23">W1 BHI 6</strain>
    </source>
</reference>
<accession>A0A369NE05</accession>
<dbReference type="GO" id="GO:0005506">
    <property type="term" value="F:iron ion binding"/>
    <property type="evidence" value="ECO:0007669"/>
    <property type="project" value="InterPro"/>
</dbReference>
<evidence type="ECO:0000256" key="2">
    <source>
        <dbReference type="ARBA" id="ARBA00008622"/>
    </source>
</evidence>
<keyword evidence="7" id="KW-0479">Metal-binding</keyword>
<feature type="transmembrane region" description="Helical" evidence="12">
    <location>
        <begin position="127"/>
        <end position="148"/>
    </location>
</feature>
<dbReference type="Proteomes" id="UP000312594">
    <property type="component" value="Unassembled WGS sequence"/>
</dbReference>
<evidence type="ECO:0000313" key="21">
    <source>
        <dbReference type="Proteomes" id="UP000253857"/>
    </source>
</evidence>
<protein>
    <submittedName>
        <fullName evidence="17">DUF4405 domain-containing protein</fullName>
    </submittedName>
</protein>
<keyword evidence="5" id="KW-0349">Heme</keyword>
<dbReference type="InterPro" id="IPR000516">
    <property type="entry name" value="Ni-dep_Hydgase_cyt-B"/>
</dbReference>
<dbReference type="GO" id="GO:0020037">
    <property type="term" value="F:heme binding"/>
    <property type="evidence" value="ECO:0007669"/>
    <property type="project" value="TreeGrafter"/>
</dbReference>
<evidence type="ECO:0000256" key="6">
    <source>
        <dbReference type="ARBA" id="ARBA00022692"/>
    </source>
</evidence>
<dbReference type="AlphaFoldDB" id="A0A369NE05"/>
<dbReference type="InterPro" id="IPR051542">
    <property type="entry name" value="Hydrogenase_cytochrome"/>
</dbReference>
<dbReference type="Gene3D" id="1.20.950.20">
    <property type="entry name" value="Transmembrane di-heme cytochromes, Chain C"/>
    <property type="match status" value="1"/>
</dbReference>
<keyword evidence="9 12" id="KW-1133">Transmembrane helix</keyword>
<dbReference type="Proteomes" id="UP000253915">
    <property type="component" value="Unassembled WGS sequence"/>
</dbReference>
<dbReference type="InterPro" id="IPR016174">
    <property type="entry name" value="Di-haem_cyt_TM"/>
</dbReference>
<comment type="subcellular location">
    <subcellularLocation>
        <location evidence="1">Cell membrane</location>
        <topology evidence="1">Multi-pass membrane protein</topology>
    </subcellularLocation>
</comment>
<feature type="transmembrane region" description="Helical" evidence="12">
    <location>
        <begin position="171"/>
        <end position="192"/>
    </location>
</feature>
<comment type="similarity">
    <text evidence="2">Belongs to the HupC/HyaC/HydC family.</text>
</comment>
<evidence type="ECO:0000256" key="7">
    <source>
        <dbReference type="ARBA" id="ARBA00022723"/>
    </source>
</evidence>
<dbReference type="EMBL" id="PPTX01000004">
    <property type="protein sequence ID" value="RDB80845.1"/>
    <property type="molecule type" value="Genomic_DNA"/>
</dbReference>
<evidence type="ECO:0000313" key="25">
    <source>
        <dbReference type="Proteomes" id="UP000436429"/>
    </source>
</evidence>
<dbReference type="EMBL" id="VEVP01000026">
    <property type="protein sequence ID" value="TNU89594.1"/>
    <property type="molecule type" value="Genomic_DNA"/>
</dbReference>
<dbReference type="EMBL" id="PPTU01000001">
    <property type="protein sequence ID" value="RDB73381.1"/>
    <property type="molecule type" value="Genomic_DNA"/>
</dbReference>
<feature type="transmembrane region" description="Helical" evidence="12">
    <location>
        <begin position="20"/>
        <end position="41"/>
    </location>
</feature>
<dbReference type="Proteomes" id="UP000253752">
    <property type="component" value="Unassembled WGS sequence"/>
</dbReference>
<dbReference type="Proteomes" id="UP000253857">
    <property type="component" value="Unassembled WGS sequence"/>
</dbReference>
<dbReference type="PRINTS" id="PR00161">
    <property type="entry name" value="NIHGNASECYTB"/>
</dbReference>
<dbReference type="Proteomes" id="UP000253970">
    <property type="component" value="Unassembled WGS sequence"/>
</dbReference>
<evidence type="ECO:0000256" key="8">
    <source>
        <dbReference type="ARBA" id="ARBA00022982"/>
    </source>
</evidence>
<evidence type="ECO:0000313" key="18">
    <source>
        <dbReference type="EMBL" id="RDC41579.1"/>
    </source>
</evidence>
<evidence type="ECO:0000256" key="1">
    <source>
        <dbReference type="ARBA" id="ARBA00004651"/>
    </source>
</evidence>
<evidence type="ECO:0000313" key="22">
    <source>
        <dbReference type="Proteomes" id="UP000253915"/>
    </source>
</evidence>
<reference evidence="19 24" key="1">
    <citation type="journal article" date="2005" name="Appl. Environ. Microbiol.">
        <title>Intestinal bacterial communities that produce active estrogen-like compounds enterodiol and enterolactone in humans.</title>
        <authorList>
            <person name="Clavel T."/>
            <person name="Henderson G."/>
            <person name="Alpert C.A."/>
            <person name="Philippe C."/>
            <person name="Rigottier-Gois L."/>
            <person name="Dore J."/>
            <person name="Blaut M."/>
        </authorList>
    </citation>
    <scope>NUCLEOTIDE SEQUENCE [LARGE SCALE GENOMIC DNA]</scope>
    <source>
        <strain evidence="19 24">SECO-MT75m2</strain>
    </source>
</reference>
<evidence type="ECO:0000313" key="23">
    <source>
        <dbReference type="Proteomes" id="UP000253970"/>
    </source>
</evidence>
<dbReference type="Proteomes" id="UP000436429">
    <property type="component" value="Unassembled WGS sequence"/>
</dbReference>
<evidence type="ECO:0000313" key="14">
    <source>
        <dbReference type="EMBL" id="MVN32363.1"/>
    </source>
</evidence>
<dbReference type="GO" id="GO:0005886">
    <property type="term" value="C:plasma membrane"/>
    <property type="evidence" value="ECO:0007669"/>
    <property type="project" value="UniProtKB-SubCell"/>
</dbReference>
<name>A0A369NE05_EGGLN</name>